<dbReference type="InterPro" id="IPR036259">
    <property type="entry name" value="MFS_trans_sf"/>
</dbReference>
<name>A0ABW1EWV3_9ACTN</name>
<dbReference type="InterPro" id="IPR011701">
    <property type="entry name" value="MFS"/>
</dbReference>
<dbReference type="Gene3D" id="1.20.1250.20">
    <property type="entry name" value="MFS general substrate transporter like domains"/>
    <property type="match status" value="1"/>
</dbReference>
<feature type="transmembrane region" description="Helical" evidence="8">
    <location>
        <begin position="240"/>
        <end position="260"/>
    </location>
</feature>
<feature type="transmembrane region" description="Helical" evidence="8">
    <location>
        <begin position="414"/>
        <end position="431"/>
    </location>
</feature>
<evidence type="ECO:0000313" key="11">
    <source>
        <dbReference type="Proteomes" id="UP001596067"/>
    </source>
</evidence>
<keyword evidence="6 8" id="KW-0472">Membrane</keyword>
<organism evidence="10 11">
    <name type="scientific">Kitasatospora aburaviensis</name>
    <dbReference type="NCBI Taxonomy" id="67265"/>
    <lineage>
        <taxon>Bacteria</taxon>
        <taxon>Bacillati</taxon>
        <taxon>Actinomycetota</taxon>
        <taxon>Actinomycetes</taxon>
        <taxon>Kitasatosporales</taxon>
        <taxon>Streptomycetaceae</taxon>
        <taxon>Kitasatospora</taxon>
    </lineage>
</organism>
<dbReference type="Proteomes" id="UP001596067">
    <property type="component" value="Unassembled WGS sequence"/>
</dbReference>
<feature type="region of interest" description="Disordered" evidence="7">
    <location>
        <begin position="488"/>
        <end position="507"/>
    </location>
</feature>
<gene>
    <name evidence="10" type="ORF">ACFP0N_11245</name>
</gene>
<keyword evidence="4 8" id="KW-0812">Transmembrane</keyword>
<evidence type="ECO:0000256" key="4">
    <source>
        <dbReference type="ARBA" id="ARBA00022692"/>
    </source>
</evidence>
<dbReference type="RefSeq" id="WP_313761710.1">
    <property type="nucleotide sequence ID" value="NZ_BAAAVH010000049.1"/>
</dbReference>
<feature type="transmembrane region" description="Helical" evidence="8">
    <location>
        <begin position="57"/>
        <end position="77"/>
    </location>
</feature>
<keyword evidence="11" id="KW-1185">Reference proteome</keyword>
<dbReference type="NCBIfam" id="TIGR00711">
    <property type="entry name" value="efflux_EmrB"/>
    <property type="match status" value="1"/>
</dbReference>
<evidence type="ECO:0000256" key="1">
    <source>
        <dbReference type="ARBA" id="ARBA00004651"/>
    </source>
</evidence>
<feature type="transmembrane region" description="Helical" evidence="8">
    <location>
        <begin position="114"/>
        <end position="135"/>
    </location>
</feature>
<dbReference type="EMBL" id="JBHSOD010000010">
    <property type="protein sequence ID" value="MFC5885546.1"/>
    <property type="molecule type" value="Genomic_DNA"/>
</dbReference>
<evidence type="ECO:0000256" key="2">
    <source>
        <dbReference type="ARBA" id="ARBA00022448"/>
    </source>
</evidence>
<feature type="domain" description="Major facilitator superfamily (MFS) profile" evidence="9">
    <location>
        <begin position="23"/>
        <end position="490"/>
    </location>
</feature>
<feature type="compositionally biased region" description="Low complexity" evidence="7">
    <location>
        <begin position="494"/>
        <end position="507"/>
    </location>
</feature>
<evidence type="ECO:0000256" key="5">
    <source>
        <dbReference type="ARBA" id="ARBA00022989"/>
    </source>
</evidence>
<dbReference type="Pfam" id="PF07690">
    <property type="entry name" value="MFS_1"/>
    <property type="match status" value="1"/>
</dbReference>
<dbReference type="PANTHER" id="PTHR23501">
    <property type="entry name" value="MAJOR FACILITATOR SUPERFAMILY"/>
    <property type="match status" value="1"/>
</dbReference>
<sequence>MTTSNTEAVAPRAQVLTREIITLAAVVVLGSIMTILDATIVNVALPTLGRDFHASITTIQWVSTVYLLAFASVIPLTGWASERIGTKPLWIASLAVFMAGSLLAGLSWSIGALIAFRVLQGLGGGMIMPLGQTILARAAGPQRMGRVMSIVGVPMLLAPIFGPVIGGAIVGNASWRWIFFINLPVGALALALAVRLLPSSPRRGGGRLDALGLVLLSGGVATFLYGLAEVGRAGTPTAAGPLGALLLGLALVVVFVVHALRAPNPLIDVRLFARRGFGAAAATNLVLGTALFGVALLLPLYFQLVRGLTPLETGLLLIPQGFGALCAIGVAGAMTDRFGARRVVPVGVLLALAGTVAYGGIGAHDPYWYLGGALFLVGAGLGATITPSMAAAFEGLSRREVPQATSALNVVQRIAGSLGTALLAVVLQRSITAEIPGLHGGLGQAAARVAADPARTQPALAHAFGATFWVALVFTAAALVPALMLPKRQRAARPPHGAPAPVADRHG</sequence>
<feature type="transmembrane region" description="Helical" evidence="8">
    <location>
        <begin position="210"/>
        <end position="228"/>
    </location>
</feature>
<comment type="caution">
    <text evidence="10">The sequence shown here is derived from an EMBL/GenBank/DDBJ whole genome shotgun (WGS) entry which is preliminary data.</text>
</comment>
<evidence type="ECO:0000256" key="3">
    <source>
        <dbReference type="ARBA" id="ARBA00022475"/>
    </source>
</evidence>
<keyword evidence="5 8" id="KW-1133">Transmembrane helix</keyword>
<keyword evidence="2" id="KW-0813">Transport</keyword>
<dbReference type="PRINTS" id="PR01036">
    <property type="entry name" value="TCRTETB"/>
</dbReference>
<feature type="transmembrane region" description="Helical" evidence="8">
    <location>
        <begin position="343"/>
        <end position="361"/>
    </location>
</feature>
<dbReference type="PANTHER" id="PTHR23501:SF1">
    <property type="entry name" value="TRANSPORT PROTEIN HSRA-RELATED"/>
    <property type="match status" value="1"/>
</dbReference>
<dbReference type="PROSITE" id="PS50850">
    <property type="entry name" value="MFS"/>
    <property type="match status" value="1"/>
</dbReference>
<feature type="transmembrane region" description="Helical" evidence="8">
    <location>
        <begin position="367"/>
        <end position="393"/>
    </location>
</feature>
<dbReference type="SUPFAM" id="SSF103473">
    <property type="entry name" value="MFS general substrate transporter"/>
    <property type="match status" value="1"/>
</dbReference>
<evidence type="ECO:0000313" key="10">
    <source>
        <dbReference type="EMBL" id="MFC5885546.1"/>
    </source>
</evidence>
<accession>A0ABW1EWV3</accession>
<evidence type="ECO:0000256" key="7">
    <source>
        <dbReference type="SAM" id="MobiDB-lite"/>
    </source>
</evidence>
<feature type="transmembrane region" description="Helical" evidence="8">
    <location>
        <begin position="147"/>
        <end position="171"/>
    </location>
</feature>
<dbReference type="InterPro" id="IPR004638">
    <property type="entry name" value="EmrB-like"/>
</dbReference>
<reference evidence="11" key="1">
    <citation type="journal article" date="2019" name="Int. J. Syst. Evol. Microbiol.">
        <title>The Global Catalogue of Microorganisms (GCM) 10K type strain sequencing project: providing services to taxonomists for standard genome sequencing and annotation.</title>
        <authorList>
            <consortium name="The Broad Institute Genomics Platform"/>
            <consortium name="The Broad Institute Genome Sequencing Center for Infectious Disease"/>
            <person name="Wu L."/>
            <person name="Ma J."/>
        </authorList>
    </citation>
    <scope>NUCLEOTIDE SEQUENCE [LARGE SCALE GENOMIC DNA]</scope>
    <source>
        <strain evidence="11">CGMCC 4.1469</strain>
    </source>
</reference>
<feature type="transmembrane region" description="Helical" evidence="8">
    <location>
        <begin position="177"/>
        <end position="198"/>
    </location>
</feature>
<dbReference type="CDD" id="cd17503">
    <property type="entry name" value="MFS_LmrB_MDR_like"/>
    <property type="match status" value="1"/>
</dbReference>
<dbReference type="InterPro" id="IPR020846">
    <property type="entry name" value="MFS_dom"/>
</dbReference>
<evidence type="ECO:0000256" key="8">
    <source>
        <dbReference type="SAM" id="Phobius"/>
    </source>
</evidence>
<protein>
    <submittedName>
        <fullName evidence="10">MDR family MFS transporter</fullName>
    </submittedName>
</protein>
<evidence type="ECO:0000256" key="6">
    <source>
        <dbReference type="ARBA" id="ARBA00023136"/>
    </source>
</evidence>
<feature type="transmembrane region" description="Helical" evidence="8">
    <location>
        <begin position="314"/>
        <end position="331"/>
    </location>
</feature>
<feature type="transmembrane region" description="Helical" evidence="8">
    <location>
        <begin position="463"/>
        <end position="485"/>
    </location>
</feature>
<proteinExistence type="predicted"/>
<feature type="transmembrane region" description="Helical" evidence="8">
    <location>
        <begin position="281"/>
        <end position="302"/>
    </location>
</feature>
<keyword evidence="3" id="KW-1003">Cell membrane</keyword>
<evidence type="ECO:0000259" key="9">
    <source>
        <dbReference type="PROSITE" id="PS50850"/>
    </source>
</evidence>
<comment type="subcellular location">
    <subcellularLocation>
        <location evidence="1">Cell membrane</location>
        <topology evidence="1">Multi-pass membrane protein</topology>
    </subcellularLocation>
</comment>
<dbReference type="Gene3D" id="1.20.1720.10">
    <property type="entry name" value="Multidrug resistance protein D"/>
    <property type="match status" value="1"/>
</dbReference>
<feature type="transmembrane region" description="Helical" evidence="8">
    <location>
        <begin position="20"/>
        <end position="45"/>
    </location>
</feature>
<feature type="transmembrane region" description="Helical" evidence="8">
    <location>
        <begin position="89"/>
        <end position="108"/>
    </location>
</feature>